<comment type="caution">
    <text evidence="3">The sequence shown here is derived from an EMBL/GenBank/DDBJ whole genome shotgun (WGS) entry which is preliminary data.</text>
</comment>
<dbReference type="Pfam" id="PF22938">
    <property type="entry name" value="Integrase_p58_C"/>
    <property type="match status" value="1"/>
</dbReference>
<accession>A0AAV8VKS3</accession>
<evidence type="ECO:0000313" key="4">
    <source>
        <dbReference type="Proteomes" id="UP001159042"/>
    </source>
</evidence>
<gene>
    <name evidence="3" type="ORF">NQ315_017362</name>
</gene>
<keyword evidence="1" id="KW-0175">Coiled coil</keyword>
<feature type="coiled-coil region" evidence="1">
    <location>
        <begin position="43"/>
        <end position="70"/>
    </location>
</feature>
<protein>
    <recommendedName>
        <fullName evidence="2">Integrase p58-like C-terminal domain-containing protein</fullName>
    </recommendedName>
</protein>
<feature type="domain" description="Integrase p58-like C-terminal" evidence="2">
    <location>
        <begin position="5"/>
        <end position="31"/>
    </location>
</feature>
<evidence type="ECO:0000259" key="2">
    <source>
        <dbReference type="Pfam" id="PF22938"/>
    </source>
</evidence>
<name>A0AAV8VKS3_9CUCU</name>
<dbReference type="PANTHER" id="PTHR45823:SF1">
    <property type="entry name" value="T-SNARE COILED-COIL HOMOLOGY DOMAIN-CONTAINING PROTEIN"/>
    <property type="match status" value="1"/>
</dbReference>
<dbReference type="Proteomes" id="UP001159042">
    <property type="component" value="Unassembled WGS sequence"/>
</dbReference>
<evidence type="ECO:0000313" key="3">
    <source>
        <dbReference type="EMBL" id="KAJ8914665.1"/>
    </source>
</evidence>
<sequence>KSWEGPYIVVTRLNDVVYRIQKNPQAKMKIVLTPYQEPHPNEGAQLRNRKQRFEETLQQYEADVSRMVNLAYPAAPAEVIEQLSVSSFVDGLRDPEISQLVRLARTISEALAQALEIEAAKQTSRGTSKIRQVKAYHGKDRMETANGNLADIITEVVEKYKKGQDSENSTMNRRPICCWTCGFEGHVKSRYPQSPTEQNQGNAN</sequence>
<keyword evidence="4" id="KW-1185">Reference proteome</keyword>
<dbReference type="EMBL" id="JANEYG010000066">
    <property type="protein sequence ID" value="KAJ8914665.1"/>
    <property type="molecule type" value="Genomic_DNA"/>
</dbReference>
<dbReference type="AlphaFoldDB" id="A0AAV8VKS3"/>
<organism evidence="3 4">
    <name type="scientific">Exocentrus adspersus</name>
    <dbReference type="NCBI Taxonomy" id="1586481"/>
    <lineage>
        <taxon>Eukaryota</taxon>
        <taxon>Metazoa</taxon>
        <taxon>Ecdysozoa</taxon>
        <taxon>Arthropoda</taxon>
        <taxon>Hexapoda</taxon>
        <taxon>Insecta</taxon>
        <taxon>Pterygota</taxon>
        <taxon>Neoptera</taxon>
        <taxon>Endopterygota</taxon>
        <taxon>Coleoptera</taxon>
        <taxon>Polyphaga</taxon>
        <taxon>Cucujiformia</taxon>
        <taxon>Chrysomeloidea</taxon>
        <taxon>Cerambycidae</taxon>
        <taxon>Lamiinae</taxon>
        <taxon>Acanthocinini</taxon>
        <taxon>Exocentrus</taxon>
    </lineage>
</organism>
<evidence type="ECO:0000256" key="1">
    <source>
        <dbReference type="SAM" id="Coils"/>
    </source>
</evidence>
<dbReference type="PANTHER" id="PTHR45823">
    <property type="entry name" value="T-SNARE COILED-COIL HOMOLOGY DOMAIN-CONTAINING PROTEIN"/>
    <property type="match status" value="1"/>
</dbReference>
<feature type="non-terminal residue" evidence="3">
    <location>
        <position position="1"/>
    </location>
</feature>
<dbReference type="InterPro" id="IPR054465">
    <property type="entry name" value="Integrase_p58-like_C"/>
</dbReference>
<reference evidence="3 4" key="1">
    <citation type="journal article" date="2023" name="Insect Mol. Biol.">
        <title>Genome sequencing provides insights into the evolution of gene families encoding plant cell wall-degrading enzymes in longhorned beetles.</title>
        <authorList>
            <person name="Shin N.R."/>
            <person name="Okamura Y."/>
            <person name="Kirsch R."/>
            <person name="Pauchet Y."/>
        </authorList>
    </citation>
    <scope>NUCLEOTIDE SEQUENCE [LARGE SCALE GENOMIC DNA]</scope>
    <source>
        <strain evidence="3">EAD_L_NR</strain>
    </source>
</reference>
<proteinExistence type="predicted"/>